<dbReference type="EMBL" id="JAPEIS010000016">
    <property type="protein sequence ID" value="KAJ8058478.1"/>
    <property type="molecule type" value="Genomic_DNA"/>
</dbReference>
<accession>A0A9X0AAA5</accession>
<feature type="compositionally biased region" description="Low complexity" evidence="1">
    <location>
        <begin position="7"/>
        <end position="21"/>
    </location>
</feature>
<name>A0A9X0AAA5_9HELO</name>
<keyword evidence="3" id="KW-1185">Reference proteome</keyword>
<comment type="caution">
    <text evidence="2">The sequence shown here is derived from an EMBL/GenBank/DDBJ whole genome shotgun (WGS) entry which is preliminary data.</text>
</comment>
<feature type="region of interest" description="Disordered" evidence="1">
    <location>
        <begin position="84"/>
        <end position="113"/>
    </location>
</feature>
<dbReference type="OrthoDB" id="5428252at2759"/>
<dbReference type="AlphaFoldDB" id="A0A9X0AAA5"/>
<gene>
    <name evidence="2" type="ORF">OCU04_012666</name>
</gene>
<feature type="compositionally biased region" description="Basic and acidic residues" evidence="1">
    <location>
        <begin position="88"/>
        <end position="98"/>
    </location>
</feature>
<dbReference type="Proteomes" id="UP001152300">
    <property type="component" value="Unassembled WGS sequence"/>
</dbReference>
<reference evidence="2" key="1">
    <citation type="submission" date="2022-11" db="EMBL/GenBank/DDBJ databases">
        <title>Genome Resource of Sclerotinia nivalis Strain SnTB1, a Plant Pathogen Isolated from American Ginseng.</title>
        <authorList>
            <person name="Fan S."/>
        </authorList>
    </citation>
    <scope>NUCLEOTIDE SEQUENCE</scope>
    <source>
        <strain evidence="2">SnTB1</strain>
    </source>
</reference>
<organism evidence="2 3">
    <name type="scientific">Sclerotinia nivalis</name>
    <dbReference type="NCBI Taxonomy" id="352851"/>
    <lineage>
        <taxon>Eukaryota</taxon>
        <taxon>Fungi</taxon>
        <taxon>Dikarya</taxon>
        <taxon>Ascomycota</taxon>
        <taxon>Pezizomycotina</taxon>
        <taxon>Leotiomycetes</taxon>
        <taxon>Helotiales</taxon>
        <taxon>Sclerotiniaceae</taxon>
        <taxon>Sclerotinia</taxon>
    </lineage>
</organism>
<sequence>MYTSRESSAVPSAMASRASPAAPSYTSAHAKSCIMSIASSIRQTSIIPPPFDTSSFHLHSSIHNYRAITPALSSISFDDINNGFGGGNKDDFDNEKDGSSNTGGNDVRDAPKDTKLEIISEEIYEEAQKGCVERRPWSWSLVKSKGLYKPIRQGK</sequence>
<feature type="region of interest" description="Disordered" evidence="1">
    <location>
        <begin position="1"/>
        <end position="21"/>
    </location>
</feature>
<evidence type="ECO:0000313" key="3">
    <source>
        <dbReference type="Proteomes" id="UP001152300"/>
    </source>
</evidence>
<evidence type="ECO:0000256" key="1">
    <source>
        <dbReference type="SAM" id="MobiDB-lite"/>
    </source>
</evidence>
<proteinExistence type="predicted"/>
<evidence type="ECO:0000313" key="2">
    <source>
        <dbReference type="EMBL" id="KAJ8058478.1"/>
    </source>
</evidence>
<protein>
    <submittedName>
        <fullName evidence="2">Uncharacterized protein</fullName>
    </submittedName>
</protein>